<dbReference type="SUPFAM" id="SSF56300">
    <property type="entry name" value="Metallo-dependent phosphatases"/>
    <property type="match status" value="1"/>
</dbReference>
<sequence>MSIFLTSDTHFNNDNIIKYCDRPFRDHKDMNETLIANWNAVVKPEDTVYHLGDFIMGLADNTASILHRLNGHIHLVRGNHDTLRKLAIYEQYPKKITVHDVAYLPYKGLYFVMCHFPLENEAFYDMVVRDNSEVVLCHGHVHNHEPFYNTLTHTFNLSVDVTNFTPVALDNIYEIVKADFIKKGVWRNDNGSM</sequence>
<evidence type="ECO:0000313" key="2">
    <source>
        <dbReference type="EMBL" id="WIC39716.1"/>
    </source>
</evidence>
<dbReference type="InterPro" id="IPR024654">
    <property type="entry name" value="Calcineurin-like_PHP_lpxH"/>
</dbReference>
<evidence type="ECO:0000313" key="3">
    <source>
        <dbReference type="Proteomes" id="UP001237988"/>
    </source>
</evidence>
<dbReference type="Pfam" id="PF12850">
    <property type="entry name" value="Metallophos_2"/>
    <property type="match status" value="1"/>
</dbReference>
<evidence type="ECO:0000259" key="1">
    <source>
        <dbReference type="Pfam" id="PF12850"/>
    </source>
</evidence>
<proteinExistence type="predicted"/>
<dbReference type="EMBL" id="OQ749652">
    <property type="protein sequence ID" value="WIC39716.1"/>
    <property type="molecule type" value="Genomic_DNA"/>
</dbReference>
<feature type="domain" description="Calcineurin-like phosphoesterase" evidence="1">
    <location>
        <begin position="1"/>
        <end position="145"/>
    </location>
</feature>
<organism evidence="2 3">
    <name type="scientific">Phage Phass-1</name>
    <dbReference type="NCBI Taxonomy" id="3043662"/>
    <lineage>
        <taxon>Viruses</taxon>
        <taxon>Duplodnaviria</taxon>
        <taxon>Heunggongvirae</taxon>
        <taxon>Uroviricota</taxon>
        <taxon>Caudoviricetes</taxon>
        <taxon>Caudoviricetes code 15 clade</taxon>
    </lineage>
</organism>
<protein>
    <recommendedName>
        <fullName evidence="1">Calcineurin-like phosphoesterase domain-containing protein</fullName>
    </recommendedName>
</protein>
<name>A0AAF0RUG4_9CAUD</name>
<reference evidence="2" key="1">
    <citation type="submission" date="2023-04" db="EMBL/GenBank/DDBJ databases">
        <title>Bacteriophage Phass-1 Discovered in the Human Gut Virome - the Founding Member of the Proposed New Family Phassviridae.</title>
        <authorList>
            <person name="Tikunov A.Y."/>
            <person name="Morozova V.V."/>
            <person name="Chechushkov A.V."/>
            <person name="Tikunova N.V."/>
        </authorList>
    </citation>
    <scope>NUCLEOTIDE SEQUENCE</scope>
</reference>
<dbReference type="InterPro" id="IPR029052">
    <property type="entry name" value="Metallo-depent_PP-like"/>
</dbReference>
<dbReference type="Proteomes" id="UP001237988">
    <property type="component" value="Segment"/>
</dbReference>
<accession>A0AAF0RUG4</accession>
<dbReference type="Gene3D" id="3.60.21.10">
    <property type="match status" value="1"/>
</dbReference>